<keyword evidence="1" id="KW-0067">ATP-binding</keyword>
<dbReference type="SUPFAM" id="SSF140990">
    <property type="entry name" value="FtsH protease domain-like"/>
    <property type="match status" value="1"/>
</dbReference>
<keyword evidence="1" id="KW-0547">Nucleotide-binding</keyword>
<dbReference type="SMART" id="SM00382">
    <property type="entry name" value="AAA"/>
    <property type="match status" value="1"/>
</dbReference>
<dbReference type="InterPro" id="IPR027417">
    <property type="entry name" value="P-loop_NTPase"/>
</dbReference>
<dbReference type="InterPro" id="IPR003959">
    <property type="entry name" value="ATPase_AAA_core"/>
</dbReference>
<proteinExistence type="inferred from homology"/>
<dbReference type="GO" id="GO:0016887">
    <property type="term" value="F:ATP hydrolysis activity"/>
    <property type="evidence" value="ECO:0007669"/>
    <property type="project" value="InterPro"/>
</dbReference>
<dbReference type="CDD" id="cd19481">
    <property type="entry name" value="RecA-like_protease"/>
    <property type="match status" value="1"/>
</dbReference>
<dbReference type="Pfam" id="PF00004">
    <property type="entry name" value="AAA"/>
    <property type="match status" value="1"/>
</dbReference>
<dbReference type="AlphaFoldDB" id="A0A0L6CSS9"/>
<dbReference type="PROSITE" id="PS00674">
    <property type="entry name" value="AAA"/>
    <property type="match status" value="1"/>
</dbReference>
<evidence type="ECO:0000313" key="3">
    <source>
        <dbReference type="EMBL" id="KNX40730.1"/>
    </source>
</evidence>
<dbReference type="Proteomes" id="UP000037046">
    <property type="component" value="Unassembled WGS sequence"/>
</dbReference>
<keyword evidence="3" id="KW-0645">Protease</keyword>
<dbReference type="GO" id="GO:0005524">
    <property type="term" value="F:ATP binding"/>
    <property type="evidence" value="ECO:0007669"/>
    <property type="project" value="UniProtKB-KW"/>
</dbReference>
<dbReference type="OrthoDB" id="9809379at2"/>
<dbReference type="EC" id="3.4.24.-" evidence="3"/>
<dbReference type="InterPro" id="IPR037219">
    <property type="entry name" value="Peptidase_M41-like"/>
</dbReference>
<keyword evidence="4" id="KW-1185">Reference proteome</keyword>
<comment type="similarity">
    <text evidence="1">Belongs to the AAA ATPase family.</text>
</comment>
<keyword evidence="3" id="KW-0378">Hydrolase</keyword>
<dbReference type="InterPro" id="IPR003960">
    <property type="entry name" value="ATPase_AAA_CS"/>
</dbReference>
<dbReference type="InterPro" id="IPR003593">
    <property type="entry name" value="AAA+_ATPase"/>
</dbReference>
<dbReference type="Gene3D" id="1.10.8.60">
    <property type="match status" value="1"/>
</dbReference>
<evidence type="ECO:0000313" key="4">
    <source>
        <dbReference type="Proteomes" id="UP000037046"/>
    </source>
</evidence>
<dbReference type="Gene3D" id="3.40.50.300">
    <property type="entry name" value="P-loop containing nucleotide triphosphate hydrolases"/>
    <property type="match status" value="1"/>
</dbReference>
<gene>
    <name evidence="3" type="primary">ftsH_1</name>
    <name evidence="3" type="ORF">ROTO_27350</name>
</gene>
<dbReference type="GO" id="GO:0004222">
    <property type="term" value="F:metalloendopeptidase activity"/>
    <property type="evidence" value="ECO:0007669"/>
    <property type="project" value="InterPro"/>
</dbReference>
<dbReference type="Gene3D" id="1.20.58.760">
    <property type="entry name" value="Peptidase M41"/>
    <property type="match status" value="1"/>
</dbReference>
<dbReference type="EMBL" id="LGVV01000042">
    <property type="protein sequence ID" value="KNX40730.1"/>
    <property type="molecule type" value="Genomic_DNA"/>
</dbReference>
<dbReference type="PANTHER" id="PTHR23076">
    <property type="entry name" value="METALLOPROTEASE M41 FTSH"/>
    <property type="match status" value="1"/>
</dbReference>
<dbReference type="Pfam" id="PF01434">
    <property type="entry name" value="Peptidase_M41"/>
    <property type="match status" value="1"/>
</dbReference>
<accession>A0A0L6CSS9</accession>
<dbReference type="PATRIC" id="fig|74031.6.peg.2785"/>
<evidence type="ECO:0000259" key="2">
    <source>
        <dbReference type="SMART" id="SM00382"/>
    </source>
</evidence>
<dbReference type="RefSeq" id="WP_160316377.1">
    <property type="nucleotide sequence ID" value="NZ_CP118494.1"/>
</dbReference>
<organism evidence="3 4">
    <name type="scientific">Roseovarius tolerans</name>
    <dbReference type="NCBI Taxonomy" id="74031"/>
    <lineage>
        <taxon>Bacteria</taxon>
        <taxon>Pseudomonadati</taxon>
        <taxon>Pseudomonadota</taxon>
        <taxon>Alphaproteobacteria</taxon>
        <taxon>Rhodobacterales</taxon>
        <taxon>Roseobacteraceae</taxon>
        <taxon>Roseovarius</taxon>
    </lineage>
</organism>
<comment type="caution">
    <text evidence="3">The sequence shown here is derived from an EMBL/GenBank/DDBJ whole genome shotgun (WGS) entry which is preliminary data.</text>
</comment>
<dbReference type="GO" id="GO:0004176">
    <property type="term" value="F:ATP-dependent peptidase activity"/>
    <property type="evidence" value="ECO:0007669"/>
    <property type="project" value="InterPro"/>
</dbReference>
<feature type="domain" description="AAA+ ATPase" evidence="2">
    <location>
        <begin position="345"/>
        <end position="483"/>
    </location>
</feature>
<sequence length="751" mass="81021">MTSKALRNTAPQPGFALELARSTAQCLFEAAWNGFVETRHAPGELDDDDVLVNLPDDMTRPAQRRSWQAPQTPMAKSMTQAEIAAAIQDGCDPWAQGAQGRVRCEGDPPASLIVTALATARLVESEADLQALFEPGRVTHFICPVGPVMWGLEQILPNVLVHWKRHLSFQDMAAPHSIVEDDDPIARRNRRRKRSMLDTRVERSLAQNASVLLITTGEMPLSDALTAVVTRTFAWPGLTPDIVIETLRLTHSATGELAEAEIRNRLPDRDVLKTFSTGQIDAACGAPTTLSVVDRLAEIARRLTPPAPDLTLGAVHGLGDVRKSLDRMLKDLNAWRNGELAWSEVTSSAVFHGPPGTGKTTLAKAFAGSAGIPIIATSYADCQKHGHQGDMLAALNRAFADAKEAAPAVLFIDELDGFSQRDSAHQHSSYMRGVVNGLLEQINRANDVSGLVLLGATNDLDTVDTAVIRSGRFDLKLHVPYPDKRGLEAILAAKLGTTPSKRLDLASLADRLLGQSGAVAEAIVRDASGRARADRTPVQQEHLDSAADQIAPELDKETLRRAAIHEAGHVLVMMELGWPLPNRVCLTSQGGQVEHRPVGMLTPKTAQERLQVLLAGRAAEIAVYGSPSSGAGMGAQSDLAQATTLALSIERHWGFGDSGLLWDGLSAGDTWRAPADVRARAEDHMRKAEAGALKLIRAKQSTLMRLAKQLLRVREMSGQDIEVIVKSHPDSEQSSAPAVDAIDLRATRRNG</sequence>
<dbReference type="GO" id="GO:0006508">
    <property type="term" value="P:proteolysis"/>
    <property type="evidence" value="ECO:0007669"/>
    <property type="project" value="UniProtKB-KW"/>
</dbReference>
<name>A0A0L6CSS9_9RHOB</name>
<keyword evidence="3" id="KW-0482">Metalloprotease</keyword>
<evidence type="ECO:0000256" key="1">
    <source>
        <dbReference type="RuleBase" id="RU003651"/>
    </source>
</evidence>
<dbReference type="PANTHER" id="PTHR23076:SF97">
    <property type="entry name" value="ATP-DEPENDENT ZINC METALLOPROTEASE YME1L1"/>
    <property type="match status" value="1"/>
</dbReference>
<reference evidence="4" key="1">
    <citation type="submission" date="2015-07" db="EMBL/GenBank/DDBJ databases">
        <title>Draft Genome Sequence of Roseovarius tolerans EL-164, a producer of N-Acylated Alanine Methyl Esters (NAMEs).</title>
        <authorList>
            <person name="Voget S."/>
            <person name="Bruns H."/>
            <person name="Wagner-Doebler I."/>
            <person name="Schulz S."/>
            <person name="Daniel R."/>
        </authorList>
    </citation>
    <scope>NUCLEOTIDE SEQUENCE [LARGE SCALE GENOMIC DNA]</scope>
    <source>
        <strain evidence="4">EL-164</strain>
    </source>
</reference>
<protein>
    <submittedName>
        <fullName evidence="3">ATP-dependent zinc metalloprotease FtsH</fullName>
        <ecNumber evidence="3">3.4.24.-</ecNumber>
    </submittedName>
</protein>
<dbReference type="InterPro" id="IPR000642">
    <property type="entry name" value="Peptidase_M41"/>
</dbReference>
<dbReference type="SUPFAM" id="SSF52540">
    <property type="entry name" value="P-loop containing nucleoside triphosphate hydrolases"/>
    <property type="match status" value="1"/>
</dbReference>